<dbReference type="STRING" id="360412.LARV_00202"/>
<dbReference type="Proteomes" id="UP000055060">
    <property type="component" value="Unassembled WGS sequence"/>
</dbReference>
<keyword evidence="3" id="KW-1185">Reference proteome</keyword>
<dbReference type="RefSeq" id="WP_172797752.1">
    <property type="nucleotide sequence ID" value="NZ_DF967972.1"/>
</dbReference>
<dbReference type="Gene3D" id="3.40.630.30">
    <property type="match status" value="1"/>
</dbReference>
<evidence type="ECO:0000313" key="3">
    <source>
        <dbReference type="Proteomes" id="UP000055060"/>
    </source>
</evidence>
<dbReference type="InterPro" id="IPR038740">
    <property type="entry name" value="BioF2-like_GNAT_dom"/>
</dbReference>
<name>A0A0S7BDE0_9CHLR</name>
<gene>
    <name evidence="2" type="ORF">LARV_00202</name>
</gene>
<sequence>MQFTLHTIFPEMLRSDWNALLEESVSHVPFLRYEYLYSWWQTRGGGEWPVDSDLVIVTATQDGRLAGIAPLFRANHAGRKALMLIGSIEVSDYLDFIVRPVDLDDFLAGLLPFLAQEVPDWQALDLYNLLDSSPSLTALQRAAAGQGWRFAAQQLEHSPYIPLPGDWETYLASIDKKQRHEIRRKMRRAEEAAVPIDWSITTDPAALETDMETFLALMSQDPEKETFLTPAMRQHMRNTMCCAFEEGCLQLAFLNIDGKRAAGYLNFHYIDRLWIYNSGLDRSFSEYSPGWVLLGDLLKWANENGIREFDFMRGDEEYKYRFGSVDRFVMRATLVREEIANEAVLKPDALCKAAGSGRG</sequence>
<organism evidence="2">
    <name type="scientific">Longilinea arvoryzae</name>
    <dbReference type="NCBI Taxonomy" id="360412"/>
    <lineage>
        <taxon>Bacteria</taxon>
        <taxon>Bacillati</taxon>
        <taxon>Chloroflexota</taxon>
        <taxon>Anaerolineae</taxon>
        <taxon>Anaerolineales</taxon>
        <taxon>Anaerolineaceae</taxon>
        <taxon>Longilinea</taxon>
    </lineage>
</organism>
<feature type="domain" description="BioF2-like acetyltransferase" evidence="1">
    <location>
        <begin position="176"/>
        <end position="319"/>
    </location>
</feature>
<evidence type="ECO:0000313" key="2">
    <source>
        <dbReference type="EMBL" id="GAP12467.1"/>
    </source>
</evidence>
<dbReference type="Pfam" id="PF13480">
    <property type="entry name" value="Acetyltransf_6"/>
    <property type="match status" value="1"/>
</dbReference>
<dbReference type="EMBL" id="DF967972">
    <property type="protein sequence ID" value="GAP12467.1"/>
    <property type="molecule type" value="Genomic_DNA"/>
</dbReference>
<protein>
    <submittedName>
        <fullName evidence="2">Protein related with cellulose biosynthesis</fullName>
    </submittedName>
</protein>
<reference evidence="2" key="1">
    <citation type="submission" date="2015-07" db="EMBL/GenBank/DDBJ databases">
        <title>Draft Genome Sequences of Anaerolinea thermolimosa IMO-1, Bellilinea caldifistulae GOMI-1, Leptolinea tardivitalis YMTK-2, Levilinea saccharolytica KIBI-1,Longilinea arvoryzae KOME-1, Previously Described as Members of the Anaerolineaceae (Chloroflexi).</title>
        <authorList>
            <person name="Sekiguchi Y."/>
            <person name="Ohashi A."/>
            <person name="Matsuura N."/>
            <person name="Tourlousse M.D."/>
        </authorList>
    </citation>
    <scope>NUCLEOTIDE SEQUENCE [LARGE SCALE GENOMIC DNA]</scope>
    <source>
        <strain evidence="2">KOME-1</strain>
    </source>
</reference>
<proteinExistence type="predicted"/>
<accession>A0A0S7BDE0</accession>
<dbReference type="AlphaFoldDB" id="A0A0S7BDE0"/>
<evidence type="ECO:0000259" key="1">
    <source>
        <dbReference type="Pfam" id="PF13480"/>
    </source>
</evidence>
<dbReference type="InterPro" id="IPR016181">
    <property type="entry name" value="Acyl_CoA_acyltransferase"/>
</dbReference>
<dbReference type="SUPFAM" id="SSF55729">
    <property type="entry name" value="Acyl-CoA N-acyltransferases (Nat)"/>
    <property type="match status" value="1"/>
</dbReference>